<gene>
    <name evidence="1" type="ORF">CW751_06900</name>
</gene>
<organism evidence="1 2">
    <name type="scientific">Brumimicrobium salinarum</name>
    <dbReference type="NCBI Taxonomy" id="2058658"/>
    <lineage>
        <taxon>Bacteria</taxon>
        <taxon>Pseudomonadati</taxon>
        <taxon>Bacteroidota</taxon>
        <taxon>Flavobacteriia</taxon>
        <taxon>Flavobacteriales</taxon>
        <taxon>Crocinitomicaceae</taxon>
        <taxon>Brumimicrobium</taxon>
    </lineage>
</organism>
<keyword evidence="2" id="KW-1185">Reference proteome</keyword>
<protein>
    <submittedName>
        <fullName evidence="1">Uncharacterized protein</fullName>
    </submittedName>
</protein>
<evidence type="ECO:0000313" key="1">
    <source>
        <dbReference type="EMBL" id="PKR80892.1"/>
    </source>
</evidence>
<comment type="caution">
    <text evidence="1">The sequence shown here is derived from an EMBL/GenBank/DDBJ whole genome shotgun (WGS) entry which is preliminary data.</text>
</comment>
<reference evidence="1 2" key="1">
    <citation type="submission" date="2017-12" db="EMBL/GenBank/DDBJ databases">
        <title>The draft genome sequence of Brumimicrobium saltpan LHR20.</title>
        <authorList>
            <person name="Do Z.-J."/>
            <person name="Luo H.-R."/>
        </authorList>
    </citation>
    <scope>NUCLEOTIDE SEQUENCE [LARGE SCALE GENOMIC DNA]</scope>
    <source>
        <strain evidence="1 2">LHR20</strain>
    </source>
</reference>
<dbReference type="Proteomes" id="UP000236654">
    <property type="component" value="Unassembled WGS sequence"/>
</dbReference>
<dbReference type="OrthoDB" id="907411at2"/>
<name>A0A2I0R2T3_9FLAO</name>
<accession>A0A2I0R2T3</accession>
<evidence type="ECO:0000313" key="2">
    <source>
        <dbReference type="Proteomes" id="UP000236654"/>
    </source>
</evidence>
<dbReference type="PROSITE" id="PS51257">
    <property type="entry name" value="PROKAR_LIPOPROTEIN"/>
    <property type="match status" value="1"/>
</dbReference>
<dbReference type="RefSeq" id="WP_101334274.1">
    <property type="nucleotide sequence ID" value="NZ_PJNI01000007.1"/>
</dbReference>
<dbReference type="AlphaFoldDB" id="A0A2I0R2T3"/>
<proteinExistence type="predicted"/>
<sequence length="527" mass="58322">MFKTNNVFLFLLLIPAIFFLSCRKEKTSWSSTWQVPLVKDSLKIVDFVNDSTLSVNSDNSIQVEAKRLLKSLNLNDLIEIPDNSFEQSFSINLSSLTVNPGFTFLDETKEYNFNVDNATLREVRLKQGKASLKIENPIETKGIFTISLPGVTRNGETFSHTQEVDAGTMQNPGIGYLDLDFSGYTIDMTGVDGLSYNVIMSKLTVKTDPEGTTATITNQHDFVTDVKFSDLEIDYALGYFGNVSFSDTTTVEVEAMSAIDGGVINIDDLNLDLIVSNGVRARANAKITLFESVNYANSKVNLTHPFFGQTLNLNPAQGDLWQGLTPSELIFNFDQNTGNMVDFLENLGSRYKVGYQVEINPLGSSSAGNDMIVPNSRIELSLHSDFKLLVGADELTLLDTFAIDFKNDNKLINVESGEFVVKTKNTFPYGATLKMYTLDRDYTILNEISSSESITAALPNTNANGHTQIDNTLIFKANKKVVQDLVNTEYVLIKAVFNSATNVNNVVYDNAALNFTLSSQFKLKANL</sequence>
<dbReference type="EMBL" id="PJNI01000007">
    <property type="protein sequence ID" value="PKR80892.1"/>
    <property type="molecule type" value="Genomic_DNA"/>
</dbReference>